<dbReference type="Proteomes" id="UP000790787">
    <property type="component" value="Chromosome 9"/>
</dbReference>
<keyword evidence="1" id="KW-1185">Reference proteome</keyword>
<name>A0AC58RXA1_TOBAC</name>
<reference evidence="2" key="2">
    <citation type="submission" date="2025-08" db="UniProtKB">
        <authorList>
            <consortium name="RefSeq"/>
        </authorList>
    </citation>
    <scope>IDENTIFICATION</scope>
    <source>
        <tissue evidence="2">Leaf</tissue>
    </source>
</reference>
<accession>A0AC58RXA1</accession>
<sequence>MGALSKKLVQQVLGGIVRNSNGDLLMAFSVNVQSNSNNMTEALPAEFGVKWCSHHELTNFVLELDALIIANMLTKKEANNLKIMQIMDSTINSINDANVCVQHCLREANQVAECLAKLATTSNQAKFFQNFQQLPSIIKSVFLLDKW</sequence>
<proteinExistence type="predicted"/>
<reference evidence="1" key="1">
    <citation type="journal article" date="2014" name="Nat. Commun.">
        <title>The tobacco genome sequence and its comparison with those of tomato and potato.</title>
        <authorList>
            <person name="Sierro N."/>
            <person name="Battey J.N."/>
            <person name="Ouadi S."/>
            <person name="Bakaher N."/>
            <person name="Bovet L."/>
            <person name="Willig A."/>
            <person name="Goepfert S."/>
            <person name="Peitsch M.C."/>
            <person name="Ivanov N.V."/>
        </authorList>
    </citation>
    <scope>NUCLEOTIDE SEQUENCE [LARGE SCALE GENOMIC DNA]</scope>
</reference>
<gene>
    <name evidence="2" type="primary">LOC142164068</name>
</gene>
<dbReference type="RefSeq" id="XP_075077340.1">
    <property type="nucleotide sequence ID" value="XM_075221239.1"/>
</dbReference>
<evidence type="ECO:0000313" key="2">
    <source>
        <dbReference type="RefSeq" id="XP_075077340.1"/>
    </source>
</evidence>
<organism evidence="1 2">
    <name type="scientific">Nicotiana tabacum</name>
    <name type="common">Common tobacco</name>
    <dbReference type="NCBI Taxonomy" id="4097"/>
    <lineage>
        <taxon>Eukaryota</taxon>
        <taxon>Viridiplantae</taxon>
        <taxon>Streptophyta</taxon>
        <taxon>Embryophyta</taxon>
        <taxon>Tracheophyta</taxon>
        <taxon>Spermatophyta</taxon>
        <taxon>Magnoliopsida</taxon>
        <taxon>eudicotyledons</taxon>
        <taxon>Gunneridae</taxon>
        <taxon>Pentapetalae</taxon>
        <taxon>asterids</taxon>
        <taxon>lamiids</taxon>
        <taxon>Solanales</taxon>
        <taxon>Solanaceae</taxon>
        <taxon>Nicotianoideae</taxon>
        <taxon>Nicotianeae</taxon>
        <taxon>Nicotiana</taxon>
    </lineage>
</organism>
<protein>
    <submittedName>
        <fullName evidence="2">Uncharacterized protein LOC142164068</fullName>
    </submittedName>
</protein>
<evidence type="ECO:0000313" key="1">
    <source>
        <dbReference type="Proteomes" id="UP000790787"/>
    </source>
</evidence>